<name>A0A5B7EC40_PORTR</name>
<proteinExistence type="predicted"/>
<dbReference type="Proteomes" id="UP000324222">
    <property type="component" value="Unassembled WGS sequence"/>
</dbReference>
<sequence>MPRNTLVKAGDEQVVVVVAVVRWMSERGKLVKGNNKLKKRPTCLPVPLKIMSYPKFRDKCLETSFLKKVKS</sequence>
<gene>
    <name evidence="1" type="ORF">E2C01_024207</name>
</gene>
<reference evidence="1 2" key="1">
    <citation type="submission" date="2019-05" db="EMBL/GenBank/DDBJ databases">
        <title>Another draft genome of Portunus trituberculatus and its Hox gene families provides insights of decapod evolution.</title>
        <authorList>
            <person name="Jeong J.-H."/>
            <person name="Song I."/>
            <person name="Kim S."/>
            <person name="Choi T."/>
            <person name="Kim D."/>
            <person name="Ryu S."/>
            <person name="Kim W."/>
        </authorList>
    </citation>
    <scope>NUCLEOTIDE SEQUENCE [LARGE SCALE GENOMIC DNA]</scope>
    <source>
        <tissue evidence="1">Muscle</tissue>
    </source>
</reference>
<organism evidence="1 2">
    <name type="scientific">Portunus trituberculatus</name>
    <name type="common">Swimming crab</name>
    <name type="synonym">Neptunus trituberculatus</name>
    <dbReference type="NCBI Taxonomy" id="210409"/>
    <lineage>
        <taxon>Eukaryota</taxon>
        <taxon>Metazoa</taxon>
        <taxon>Ecdysozoa</taxon>
        <taxon>Arthropoda</taxon>
        <taxon>Crustacea</taxon>
        <taxon>Multicrustacea</taxon>
        <taxon>Malacostraca</taxon>
        <taxon>Eumalacostraca</taxon>
        <taxon>Eucarida</taxon>
        <taxon>Decapoda</taxon>
        <taxon>Pleocyemata</taxon>
        <taxon>Brachyura</taxon>
        <taxon>Eubrachyura</taxon>
        <taxon>Portunoidea</taxon>
        <taxon>Portunidae</taxon>
        <taxon>Portuninae</taxon>
        <taxon>Portunus</taxon>
    </lineage>
</organism>
<keyword evidence="2" id="KW-1185">Reference proteome</keyword>
<evidence type="ECO:0000313" key="1">
    <source>
        <dbReference type="EMBL" id="MPC30935.1"/>
    </source>
</evidence>
<comment type="caution">
    <text evidence="1">The sequence shown here is derived from an EMBL/GenBank/DDBJ whole genome shotgun (WGS) entry which is preliminary data.</text>
</comment>
<accession>A0A5B7EC40</accession>
<dbReference type="EMBL" id="VSRR010002339">
    <property type="protein sequence ID" value="MPC30935.1"/>
    <property type="molecule type" value="Genomic_DNA"/>
</dbReference>
<evidence type="ECO:0000313" key="2">
    <source>
        <dbReference type="Proteomes" id="UP000324222"/>
    </source>
</evidence>
<protein>
    <submittedName>
        <fullName evidence="1">Uncharacterized protein</fullName>
    </submittedName>
</protein>
<dbReference type="AlphaFoldDB" id="A0A5B7EC40"/>